<proteinExistence type="predicted"/>
<accession>A0AA52EBA4</accession>
<keyword evidence="3" id="KW-1185">Reference proteome</keyword>
<keyword evidence="1" id="KW-0732">Signal</keyword>
<evidence type="ECO:0000313" key="3">
    <source>
        <dbReference type="Proteomes" id="UP001268683"/>
    </source>
</evidence>
<gene>
    <name evidence="2" type="ORF">QGN29_11510</name>
</gene>
<protein>
    <recommendedName>
        <fullName evidence="4">DUF2066 domain-containing protein</fullName>
    </recommendedName>
</protein>
<evidence type="ECO:0000313" key="2">
    <source>
        <dbReference type="EMBL" id="WND02177.1"/>
    </source>
</evidence>
<dbReference type="KEGG" id="tmk:QGN29_11510"/>
<organism evidence="2 3">
    <name type="scientific">Temperatibacter marinus</name>
    <dbReference type="NCBI Taxonomy" id="1456591"/>
    <lineage>
        <taxon>Bacteria</taxon>
        <taxon>Pseudomonadati</taxon>
        <taxon>Pseudomonadota</taxon>
        <taxon>Alphaproteobacteria</taxon>
        <taxon>Kordiimonadales</taxon>
        <taxon>Temperatibacteraceae</taxon>
        <taxon>Temperatibacter</taxon>
    </lineage>
</organism>
<feature type="chain" id="PRO_5041409497" description="DUF2066 domain-containing protein" evidence="1">
    <location>
        <begin position="26"/>
        <end position="387"/>
    </location>
</feature>
<dbReference type="EMBL" id="CP123872">
    <property type="protein sequence ID" value="WND02177.1"/>
    <property type="molecule type" value="Genomic_DNA"/>
</dbReference>
<reference evidence="2" key="1">
    <citation type="submission" date="2023-04" db="EMBL/GenBank/DDBJ databases">
        <title>Complete genome sequence of Temperatibacter marinus.</title>
        <authorList>
            <person name="Rong J.-C."/>
            <person name="Yi M.-L."/>
            <person name="Zhao Q."/>
        </authorList>
    </citation>
    <scope>NUCLEOTIDE SEQUENCE</scope>
    <source>
        <strain evidence="2">NBRC 110045</strain>
    </source>
</reference>
<evidence type="ECO:0000256" key="1">
    <source>
        <dbReference type="SAM" id="SignalP"/>
    </source>
</evidence>
<dbReference type="RefSeq" id="WP_310798012.1">
    <property type="nucleotide sequence ID" value="NZ_CP123872.1"/>
</dbReference>
<dbReference type="Proteomes" id="UP001268683">
    <property type="component" value="Chromosome"/>
</dbReference>
<evidence type="ECO:0008006" key="4">
    <source>
        <dbReference type="Google" id="ProtNLM"/>
    </source>
</evidence>
<dbReference type="AlphaFoldDB" id="A0AA52EBA4"/>
<sequence>MKKNMPFYWFLMVFLTFKASFSASGGSLHAQDFIRSTEALDILFTIREIKIDRSDRSSLIAREKGLQEAQEHAFNSLLRKIVSNEDLDRVPQISFREKVSMIRGIEYVSERRSGKRYLATINIGFEPVKLASFLSENGIPHVLGAGTGVLIVHTHSHNGLDYMWEETNPALAAWNNVDSLNRLRSYKSLEDSLSIRATIGAETVKGALLSDKEGGAAFFQKLAKENGMDEAVLMHTNYNEFTQTVDFMYKLTATGLSGQGTIQKDIAFTLRDNSESNAVNKLSFALDQILAEVDDSWRSRLLINSSVVGEISLIIPTNSLSDLATVQRAIDSLSLVQEWKVLEIGIPVSKAFLKYRGREDQLTLALKLAGLKIEAYGEEWLLKPLNQ</sequence>
<feature type="signal peptide" evidence="1">
    <location>
        <begin position="1"/>
        <end position="25"/>
    </location>
</feature>
<name>A0AA52EBA4_9PROT</name>